<keyword evidence="1" id="KW-0812">Transmembrane</keyword>
<keyword evidence="1" id="KW-0472">Membrane</keyword>
<evidence type="ECO:0000313" key="2">
    <source>
        <dbReference type="EMBL" id="TWU51890.1"/>
    </source>
</evidence>
<keyword evidence="1" id="KW-1133">Transmembrane helix</keyword>
<dbReference type="EMBL" id="SJPX01000003">
    <property type="protein sequence ID" value="TWU51890.1"/>
    <property type="molecule type" value="Genomic_DNA"/>
</dbReference>
<protein>
    <submittedName>
        <fullName evidence="2">Uncharacterized protein</fullName>
    </submittedName>
</protein>
<sequence>MNPYQPPTRTETSIDDGQRPDRILIHGDVQTADLIRLLGTPWLLRVLQVVCVVAVAFFSLMPLVAIVMRNNDAALIASLIGMVVFMALILYTVVWFLGPRGRAKRMLKRHPGIVGPIDGWIDKYGLTYHSEAYHEHHQISWDTFTDVAVTNDGLRLAWSGADPFTAAIPASAIDGFSARTIKPWVNAYRNQATEPAIARVLVQRDSMPSDGIWFQCLIPSKLPLTAAESRRIKIYGAVQTVMYLSCFVWYLLGNLPSFGFWFLVITPTFVAIAARRDYARAATSAYQTEMWGWITGSGVVGHVPGQVWEQRWENASVLQVDAHLLRAEFPEGSGVHLTPNDVDGDWTKVTELVRDLKTSNDPSEPSSLPTKR</sequence>
<dbReference type="AlphaFoldDB" id="A0A5C6EUC2"/>
<gene>
    <name evidence="2" type="ORF">Poly59_34860</name>
</gene>
<feature type="transmembrane region" description="Helical" evidence="1">
    <location>
        <begin position="234"/>
        <end position="252"/>
    </location>
</feature>
<dbReference type="Proteomes" id="UP000317977">
    <property type="component" value="Unassembled WGS sequence"/>
</dbReference>
<feature type="transmembrane region" description="Helical" evidence="1">
    <location>
        <begin position="258"/>
        <end position="274"/>
    </location>
</feature>
<reference evidence="2 3" key="1">
    <citation type="submission" date="2019-02" db="EMBL/GenBank/DDBJ databases">
        <title>Deep-cultivation of Planctomycetes and their phenomic and genomic characterization uncovers novel biology.</title>
        <authorList>
            <person name="Wiegand S."/>
            <person name="Jogler M."/>
            <person name="Boedeker C."/>
            <person name="Pinto D."/>
            <person name="Vollmers J."/>
            <person name="Rivas-Marin E."/>
            <person name="Kohn T."/>
            <person name="Peeters S.H."/>
            <person name="Heuer A."/>
            <person name="Rast P."/>
            <person name="Oberbeckmann S."/>
            <person name="Bunk B."/>
            <person name="Jeske O."/>
            <person name="Meyerdierks A."/>
            <person name="Storesund J.E."/>
            <person name="Kallscheuer N."/>
            <person name="Luecker S."/>
            <person name="Lage O.M."/>
            <person name="Pohl T."/>
            <person name="Merkel B.J."/>
            <person name="Hornburger P."/>
            <person name="Mueller R.-W."/>
            <person name="Bruemmer F."/>
            <person name="Labrenz M."/>
            <person name="Spormann A.M."/>
            <person name="Op Den Camp H."/>
            <person name="Overmann J."/>
            <person name="Amann R."/>
            <person name="Jetten M.S.M."/>
            <person name="Mascher T."/>
            <person name="Medema M.H."/>
            <person name="Devos D.P."/>
            <person name="Kaster A.-K."/>
            <person name="Ovreas L."/>
            <person name="Rohde M."/>
            <person name="Galperin M.Y."/>
            <person name="Jogler C."/>
        </authorList>
    </citation>
    <scope>NUCLEOTIDE SEQUENCE [LARGE SCALE GENOMIC DNA]</scope>
    <source>
        <strain evidence="2 3">Poly59</strain>
    </source>
</reference>
<evidence type="ECO:0000256" key="1">
    <source>
        <dbReference type="SAM" id="Phobius"/>
    </source>
</evidence>
<accession>A0A5C6EUC2</accession>
<feature type="transmembrane region" description="Helical" evidence="1">
    <location>
        <begin position="74"/>
        <end position="98"/>
    </location>
</feature>
<proteinExistence type="predicted"/>
<feature type="transmembrane region" description="Helical" evidence="1">
    <location>
        <begin position="46"/>
        <end position="68"/>
    </location>
</feature>
<keyword evidence="3" id="KW-1185">Reference proteome</keyword>
<comment type="caution">
    <text evidence="2">The sequence shown here is derived from an EMBL/GenBank/DDBJ whole genome shotgun (WGS) entry which is preliminary data.</text>
</comment>
<organism evidence="2 3">
    <name type="scientific">Rubripirellula reticaptiva</name>
    <dbReference type="NCBI Taxonomy" id="2528013"/>
    <lineage>
        <taxon>Bacteria</taxon>
        <taxon>Pseudomonadati</taxon>
        <taxon>Planctomycetota</taxon>
        <taxon>Planctomycetia</taxon>
        <taxon>Pirellulales</taxon>
        <taxon>Pirellulaceae</taxon>
        <taxon>Rubripirellula</taxon>
    </lineage>
</organism>
<evidence type="ECO:0000313" key="3">
    <source>
        <dbReference type="Proteomes" id="UP000317977"/>
    </source>
</evidence>
<name>A0A5C6EUC2_9BACT</name>
<dbReference type="RefSeq" id="WP_146535143.1">
    <property type="nucleotide sequence ID" value="NZ_SJPX01000003.1"/>
</dbReference>
<dbReference type="OrthoDB" id="273979at2"/>